<feature type="compositionally biased region" description="Basic and acidic residues" evidence="1">
    <location>
        <begin position="104"/>
        <end position="119"/>
    </location>
</feature>
<evidence type="ECO:0000313" key="2">
    <source>
        <dbReference type="EMBL" id="KAJ9681415.1"/>
    </source>
</evidence>
<accession>A0AA39DF56</accession>
<keyword evidence="3" id="KW-1185">Reference proteome</keyword>
<feature type="compositionally biased region" description="Basic and acidic residues" evidence="1">
    <location>
        <begin position="216"/>
        <end position="242"/>
    </location>
</feature>
<comment type="caution">
    <text evidence="2">The sequence shown here is derived from an EMBL/GenBank/DDBJ whole genome shotgun (WGS) entry which is preliminary data.</text>
</comment>
<sequence>MSLEHEEQLLVDRPAEAKDEYQKTLRISYTRDFLLSLSELDICKKLPTGFDHSILSEFEDASYNAQDRQKISGSLSLQSFRRNEYGSSPPTRGDSSNYSRGIHGRWESRSTGRSEKDSDSQSDWDSDSGRRFGNQSRRSWQTPEHDGLLGSGSFPRPSGYAAGASAPKVRANDHYQLNRSNEPYHPPRPYKAVPHSRRDTYDSYNDETFGSAEDTSQDRAEEERKRRASFELMRKEQQKAFQEKQNLNPDKHKGDSVPDVTALLEDPKDEKGLLNRNSEVAELVIVPDSHNDSGKSSLPSQTPASRPLVPPGFTSTILERNFGIKSIIHPHPAEVGNPELEDSLSHSHGNSVVNGVEKQSAHEMSLSEQHHQNVTIEVPFINKNGNIVDSSSNSESSNKTIDMDSQSYMPSSLSNMHEALENGESTELNMKKSQEKIVGEYSQDNSTSILDKLFGSSLTVASGSSSSFIEQHGSKADDAWSPSTVQSSKFVHWFLEDENKPIDSLSSGRPTDLLSLITGGEKAGSQVSDSKTVEQIPLEVTSDHNELANKPMASNLTSATVGISEQLYNSNKPFAIPGVLTCEDLEHSILSEISDNSATLQPPVQSQSSSDVKTEQPKINIDNHASLHLLSLLQKGTDMKDRAPSSNLDMGSSDKLNVFEKENIGSISTEENAEKVHSSGTSLTLETLFGSAFMKELQSVEAPVSLQRSSVGSTRIHVSEPHGLSIPVIDDGLLPSAVGEIRFNRTGAESSVLASNRRQPTKSDKIGALNTGLNDERSMAGGSEGPPFIHAPYEVMDHQNLHAQPSSPQLHHPQMNHGRPLFHPLDSHTAQINSQMKFMAPENIIHHDPPPNHQFPANMFRPPFHHPSTGLTGFDHPAHHPMLQQMHMPGNFPPPHPLRGFPRGAPLPLRPNNQATNFVQEVNPLQGFPFGHRQPNFGGLGMPVPGPDVSDGSNHPDAIQRLIEMELRANSKQIHPLAAGGGHGGQGHGHGHGLESGGFRYR</sequence>
<organism evidence="2 3">
    <name type="scientific">Vitis rotundifolia</name>
    <name type="common">Muscadine grape</name>
    <dbReference type="NCBI Taxonomy" id="103349"/>
    <lineage>
        <taxon>Eukaryota</taxon>
        <taxon>Viridiplantae</taxon>
        <taxon>Streptophyta</taxon>
        <taxon>Embryophyta</taxon>
        <taxon>Tracheophyta</taxon>
        <taxon>Spermatophyta</taxon>
        <taxon>Magnoliopsida</taxon>
        <taxon>eudicotyledons</taxon>
        <taxon>Gunneridae</taxon>
        <taxon>Pentapetalae</taxon>
        <taxon>rosids</taxon>
        <taxon>Vitales</taxon>
        <taxon>Vitaceae</taxon>
        <taxon>Viteae</taxon>
        <taxon>Vitis</taxon>
    </lineage>
</organism>
<reference evidence="2 3" key="1">
    <citation type="journal article" date="2023" name="BMC Biotechnol.">
        <title>Vitis rotundifolia cv Carlos genome sequencing.</title>
        <authorList>
            <person name="Huff M."/>
            <person name="Hulse-Kemp A."/>
            <person name="Scheffler B."/>
            <person name="Youngblood R."/>
            <person name="Simpson S."/>
            <person name="Babiker E."/>
            <person name="Staton M."/>
        </authorList>
    </citation>
    <scope>NUCLEOTIDE SEQUENCE [LARGE SCALE GENOMIC DNA]</scope>
    <source>
        <tissue evidence="2">Leaf</tissue>
    </source>
</reference>
<proteinExistence type="predicted"/>
<dbReference type="Proteomes" id="UP001168098">
    <property type="component" value="Unassembled WGS sequence"/>
</dbReference>
<feature type="region of interest" description="Disordered" evidence="1">
    <location>
        <begin position="594"/>
        <end position="615"/>
    </location>
</feature>
<dbReference type="EMBL" id="JARBHA010000015">
    <property type="protein sequence ID" value="KAJ9681415.1"/>
    <property type="molecule type" value="Genomic_DNA"/>
</dbReference>
<dbReference type="PANTHER" id="PTHR34802:SF1">
    <property type="entry name" value="CHORISMATE SYNTHASE"/>
    <property type="match status" value="1"/>
</dbReference>
<protein>
    <submittedName>
        <fullName evidence="2">Uncharacterized protein</fullName>
    </submittedName>
</protein>
<feature type="region of interest" description="Disordered" evidence="1">
    <location>
        <begin position="285"/>
        <end position="312"/>
    </location>
</feature>
<feature type="compositionally biased region" description="Gly residues" evidence="1">
    <location>
        <begin position="979"/>
        <end position="988"/>
    </location>
</feature>
<feature type="compositionally biased region" description="Polar residues" evidence="1">
    <location>
        <begin position="594"/>
        <end position="604"/>
    </location>
</feature>
<gene>
    <name evidence="2" type="ORF">PVL29_020340</name>
</gene>
<name>A0AA39DF56_VITRO</name>
<feature type="compositionally biased region" description="Polar residues" evidence="1">
    <location>
        <begin position="294"/>
        <end position="304"/>
    </location>
</feature>
<feature type="compositionally biased region" description="Polar residues" evidence="1">
    <location>
        <begin position="133"/>
        <end position="142"/>
    </location>
</feature>
<feature type="region of interest" description="Disordered" evidence="1">
    <location>
        <begin position="752"/>
        <end position="771"/>
    </location>
</feature>
<evidence type="ECO:0000313" key="3">
    <source>
        <dbReference type="Proteomes" id="UP001168098"/>
    </source>
</evidence>
<feature type="region of interest" description="Disordered" evidence="1">
    <location>
        <begin position="74"/>
        <end position="259"/>
    </location>
</feature>
<dbReference type="AlphaFoldDB" id="A0AA39DF56"/>
<feature type="region of interest" description="Disordered" evidence="1">
    <location>
        <begin position="978"/>
        <end position="1002"/>
    </location>
</feature>
<feature type="compositionally biased region" description="Polar residues" evidence="1">
    <location>
        <begin position="74"/>
        <end position="99"/>
    </location>
</feature>
<evidence type="ECO:0000256" key="1">
    <source>
        <dbReference type="SAM" id="MobiDB-lite"/>
    </source>
</evidence>
<dbReference type="PANTHER" id="PTHR34802">
    <property type="entry name" value="CHORISMATE SYNTHASE"/>
    <property type="match status" value="1"/>
</dbReference>